<dbReference type="RefSeq" id="WP_036867334.1">
    <property type="nucleotide sequence ID" value="NZ_JRNQ01000042.1"/>
</dbReference>
<reference evidence="8 9" key="1">
    <citation type="submission" date="2014-07" db="EMBL/GenBank/DDBJ databases">
        <authorList>
            <person name="McCorrison J."/>
            <person name="Sanka R."/>
            <person name="Torralba M."/>
            <person name="Gillis M."/>
            <person name="Haft D.H."/>
            <person name="Methe B."/>
            <person name="Sutton G."/>
            <person name="Nelson K.E."/>
        </authorList>
    </citation>
    <scope>NUCLEOTIDE SEQUENCE [LARGE SCALE GENOMIC DNA]</scope>
    <source>
        <strain evidence="8 9">DNF00320</strain>
    </source>
</reference>
<comment type="similarity">
    <text evidence="1">Belongs to the Fur family.</text>
</comment>
<keyword evidence="3 7" id="KW-0862">Zinc</keyword>
<dbReference type="InterPro" id="IPR036388">
    <property type="entry name" value="WH-like_DNA-bd_sf"/>
</dbReference>
<keyword evidence="4" id="KW-0805">Transcription regulation</keyword>
<dbReference type="Gene3D" id="1.10.10.10">
    <property type="entry name" value="Winged helix-like DNA-binding domain superfamily/Winged helix DNA-binding domain"/>
    <property type="match status" value="1"/>
</dbReference>
<dbReference type="GO" id="GO:0003700">
    <property type="term" value="F:DNA-binding transcription factor activity"/>
    <property type="evidence" value="ECO:0007669"/>
    <property type="project" value="InterPro"/>
</dbReference>
<dbReference type="InterPro" id="IPR043135">
    <property type="entry name" value="Fur_C"/>
</dbReference>
<evidence type="ECO:0000256" key="1">
    <source>
        <dbReference type="ARBA" id="ARBA00007957"/>
    </source>
</evidence>
<dbReference type="GO" id="GO:0008270">
    <property type="term" value="F:zinc ion binding"/>
    <property type="evidence" value="ECO:0007669"/>
    <property type="project" value="TreeGrafter"/>
</dbReference>
<dbReference type="CDD" id="cd07153">
    <property type="entry name" value="Fur_like"/>
    <property type="match status" value="1"/>
</dbReference>
<dbReference type="SUPFAM" id="SSF46785">
    <property type="entry name" value="Winged helix' DNA-binding domain"/>
    <property type="match status" value="1"/>
</dbReference>
<proteinExistence type="inferred from homology"/>
<evidence type="ECO:0000256" key="5">
    <source>
        <dbReference type="ARBA" id="ARBA00023125"/>
    </source>
</evidence>
<dbReference type="Gene3D" id="3.30.1490.190">
    <property type="match status" value="1"/>
</dbReference>
<evidence type="ECO:0000256" key="6">
    <source>
        <dbReference type="ARBA" id="ARBA00023163"/>
    </source>
</evidence>
<feature type="binding site" evidence="7">
    <location>
        <position position="94"/>
    </location>
    <ligand>
        <name>Zn(2+)</name>
        <dbReference type="ChEBI" id="CHEBI:29105"/>
    </ligand>
</feature>
<protein>
    <submittedName>
        <fullName evidence="8">Fur family transcriptional regulator</fullName>
    </submittedName>
</protein>
<gene>
    <name evidence="8" type="ORF">HMPREF0647_07075</name>
</gene>
<organism evidence="8 9">
    <name type="scientific">Prevotella bivia DNF00320</name>
    <dbReference type="NCBI Taxonomy" id="1401068"/>
    <lineage>
        <taxon>Bacteria</taxon>
        <taxon>Pseudomonadati</taxon>
        <taxon>Bacteroidota</taxon>
        <taxon>Bacteroidia</taxon>
        <taxon>Bacteroidales</taxon>
        <taxon>Prevotellaceae</taxon>
        <taxon>Prevotella</taxon>
    </lineage>
</organism>
<dbReference type="GO" id="GO:1900376">
    <property type="term" value="P:regulation of secondary metabolite biosynthetic process"/>
    <property type="evidence" value="ECO:0007669"/>
    <property type="project" value="TreeGrafter"/>
</dbReference>
<name>A0A096CGG9_9BACT</name>
<feature type="binding site" evidence="7">
    <location>
        <position position="91"/>
    </location>
    <ligand>
        <name>Zn(2+)</name>
        <dbReference type="ChEBI" id="CHEBI:29105"/>
    </ligand>
</feature>
<evidence type="ECO:0000256" key="2">
    <source>
        <dbReference type="ARBA" id="ARBA00022491"/>
    </source>
</evidence>
<dbReference type="Proteomes" id="UP000029525">
    <property type="component" value="Unassembled WGS sequence"/>
</dbReference>
<feature type="binding site" evidence="7">
    <location>
        <position position="132"/>
    </location>
    <ligand>
        <name>Zn(2+)</name>
        <dbReference type="ChEBI" id="CHEBI:29105"/>
    </ligand>
</feature>
<evidence type="ECO:0000313" key="9">
    <source>
        <dbReference type="Proteomes" id="UP000029525"/>
    </source>
</evidence>
<dbReference type="InterPro" id="IPR036390">
    <property type="entry name" value="WH_DNA-bd_sf"/>
</dbReference>
<dbReference type="EMBL" id="JRNQ01000042">
    <property type="protein sequence ID" value="KGF44324.1"/>
    <property type="molecule type" value="Genomic_DNA"/>
</dbReference>
<accession>A0A096CGG9</accession>
<evidence type="ECO:0000256" key="3">
    <source>
        <dbReference type="ARBA" id="ARBA00022833"/>
    </source>
</evidence>
<dbReference type="GO" id="GO:0045892">
    <property type="term" value="P:negative regulation of DNA-templated transcription"/>
    <property type="evidence" value="ECO:0007669"/>
    <property type="project" value="TreeGrafter"/>
</dbReference>
<dbReference type="Pfam" id="PF01475">
    <property type="entry name" value="FUR"/>
    <property type="match status" value="1"/>
</dbReference>
<evidence type="ECO:0000256" key="7">
    <source>
        <dbReference type="PIRSR" id="PIRSR602481-1"/>
    </source>
</evidence>
<keyword evidence="6" id="KW-0804">Transcription</keyword>
<keyword evidence="7" id="KW-0479">Metal-binding</keyword>
<dbReference type="GO" id="GO:0000976">
    <property type="term" value="F:transcription cis-regulatory region binding"/>
    <property type="evidence" value="ECO:0007669"/>
    <property type="project" value="TreeGrafter"/>
</dbReference>
<evidence type="ECO:0000313" key="8">
    <source>
        <dbReference type="EMBL" id="KGF44324.1"/>
    </source>
</evidence>
<dbReference type="PANTHER" id="PTHR33202">
    <property type="entry name" value="ZINC UPTAKE REGULATION PROTEIN"/>
    <property type="match status" value="1"/>
</dbReference>
<keyword evidence="2" id="KW-0678">Repressor</keyword>
<dbReference type="OrthoDB" id="594893at2"/>
<sequence>METAYQRLLGSGIRPSVQRVAIMNYLLEHHTHPTIEEVYNYVKQEIPTVSKTTVYNTLRMFSECNVATMITIDDHRVCYDGNTNPHIHFFCKKCEKVFDFENIELPEYKGIIGKGFQIDDMQLYYKGICPQCLEYQEDKINHSSTNCRNN</sequence>
<dbReference type="PANTHER" id="PTHR33202:SF8">
    <property type="entry name" value="PEROXIDE-RESPONSIVE REPRESSOR PERR"/>
    <property type="match status" value="1"/>
</dbReference>
<dbReference type="InterPro" id="IPR002481">
    <property type="entry name" value="FUR"/>
</dbReference>
<comment type="cofactor">
    <cofactor evidence="7">
        <name>Zn(2+)</name>
        <dbReference type="ChEBI" id="CHEBI:29105"/>
    </cofactor>
    <text evidence="7">Binds 1 zinc ion per subunit.</text>
</comment>
<keyword evidence="5" id="KW-0238">DNA-binding</keyword>
<comment type="caution">
    <text evidence="8">The sequence shown here is derived from an EMBL/GenBank/DDBJ whole genome shotgun (WGS) entry which is preliminary data.</text>
</comment>
<dbReference type="AlphaFoldDB" id="A0A096CGG9"/>
<evidence type="ECO:0000256" key="4">
    <source>
        <dbReference type="ARBA" id="ARBA00023015"/>
    </source>
</evidence>
<feature type="binding site" evidence="7">
    <location>
        <position position="129"/>
    </location>
    <ligand>
        <name>Zn(2+)</name>
        <dbReference type="ChEBI" id="CHEBI:29105"/>
    </ligand>
</feature>